<dbReference type="InterPro" id="IPR027417">
    <property type="entry name" value="P-loop_NTPase"/>
</dbReference>
<feature type="region of interest" description="Disordered" evidence="1">
    <location>
        <begin position="1"/>
        <end position="20"/>
    </location>
</feature>
<reference evidence="3 4" key="1">
    <citation type="submission" date="2016-10" db="EMBL/GenBank/DDBJ databases">
        <authorList>
            <person name="de Groot N.N."/>
        </authorList>
    </citation>
    <scope>NUCLEOTIDE SEQUENCE [LARGE SCALE GENOMIC DNA]</scope>
    <source>
        <strain evidence="3 4">CPCC 202808</strain>
    </source>
</reference>
<dbReference type="EMBL" id="FOOI01000017">
    <property type="protein sequence ID" value="SFH42853.1"/>
    <property type="molecule type" value="Genomic_DNA"/>
</dbReference>
<evidence type="ECO:0000313" key="2">
    <source>
        <dbReference type="EMBL" id="NYH84243.1"/>
    </source>
</evidence>
<dbReference type="Proteomes" id="UP000199052">
    <property type="component" value="Unassembled WGS sequence"/>
</dbReference>
<feature type="compositionally biased region" description="Basic and acidic residues" evidence="1">
    <location>
        <begin position="1"/>
        <end position="11"/>
    </location>
</feature>
<evidence type="ECO:0000256" key="1">
    <source>
        <dbReference type="SAM" id="MobiDB-lite"/>
    </source>
</evidence>
<dbReference type="AlphaFoldDB" id="A0A1I2ZYE1"/>
<evidence type="ECO:0000313" key="5">
    <source>
        <dbReference type="Proteomes" id="UP000533017"/>
    </source>
</evidence>
<accession>A0A1I2ZYE1</accession>
<evidence type="ECO:0008006" key="6">
    <source>
        <dbReference type="Google" id="ProtNLM"/>
    </source>
</evidence>
<protein>
    <recommendedName>
        <fullName evidence="6">ABC transporter</fullName>
    </recommendedName>
</protein>
<dbReference type="OrthoDB" id="3775353at2"/>
<evidence type="ECO:0000313" key="4">
    <source>
        <dbReference type="Proteomes" id="UP000199052"/>
    </source>
</evidence>
<evidence type="ECO:0000313" key="3">
    <source>
        <dbReference type="EMBL" id="SFH42853.1"/>
    </source>
</evidence>
<sequence length="228" mass="23503">MTQPEPGERPEQPGPVPTGLLSAHAARVGPPGRELLPATTLKLFAGSVLVAVGAPGHGHTALALALAGRVRLDEGSIDLDGETDPRVLQRAVALVDVPGVSEPDGNVPLRTIVGEELATAGLPASRADVRAWLAERNLDGLAGRKFEEVPAASRTPILAELAARRPGVRFLVATLPERHGHGPDTWAAQAERLTAAGIGVLITATHVAATTLTGLDAPTIHIGDEDLA</sequence>
<gene>
    <name evidence="2" type="ORF">FHR37_003094</name>
    <name evidence="3" type="ORF">SAMN05421678_117141</name>
</gene>
<dbReference type="RefSeq" id="WP_092888093.1">
    <property type="nucleotide sequence ID" value="NZ_FOOI01000017.1"/>
</dbReference>
<dbReference type="SUPFAM" id="SSF52540">
    <property type="entry name" value="P-loop containing nucleoside triphosphate hydrolases"/>
    <property type="match status" value="1"/>
</dbReference>
<keyword evidence="5" id="KW-1185">Reference proteome</keyword>
<reference evidence="2 5" key="2">
    <citation type="submission" date="2020-07" db="EMBL/GenBank/DDBJ databases">
        <title>Sequencing the genomes of 1000 actinobacteria strains.</title>
        <authorList>
            <person name="Klenk H.-P."/>
        </authorList>
    </citation>
    <scope>NUCLEOTIDE SEQUENCE [LARGE SCALE GENOMIC DNA]</scope>
    <source>
        <strain evidence="2 5">DSM 45117</strain>
    </source>
</reference>
<dbReference type="STRING" id="504797.SAMN05421678_117141"/>
<dbReference type="Proteomes" id="UP000533017">
    <property type="component" value="Unassembled WGS sequence"/>
</dbReference>
<proteinExistence type="predicted"/>
<name>A0A1I2ZYE1_9ACTN</name>
<dbReference type="Gene3D" id="3.40.50.300">
    <property type="entry name" value="P-loop containing nucleotide triphosphate hydrolases"/>
    <property type="match status" value="1"/>
</dbReference>
<dbReference type="EMBL" id="JACBZA010000001">
    <property type="protein sequence ID" value="NYH84243.1"/>
    <property type="molecule type" value="Genomic_DNA"/>
</dbReference>
<organism evidence="3 4">
    <name type="scientific">Actinopolymorpha cephalotaxi</name>
    <dbReference type="NCBI Taxonomy" id="504797"/>
    <lineage>
        <taxon>Bacteria</taxon>
        <taxon>Bacillati</taxon>
        <taxon>Actinomycetota</taxon>
        <taxon>Actinomycetes</taxon>
        <taxon>Propionibacteriales</taxon>
        <taxon>Actinopolymorphaceae</taxon>
        <taxon>Actinopolymorpha</taxon>
    </lineage>
</organism>